<sequence>MNTTPWFKKKPVIFSSIAIILIAIIGLIVYFTTQNNEDKTYDNQFMSSLSKGLERRWNIADSTPDDEYGKAEYKKSVNAELDVIEQYQDKKFEDSKLKEQAVAYINVLKDSKSTLDSYGSDEFTDDWEAQYDKRTGILVKINNIKKITVSKKYQDNLDEILGSGHAANKNDTFKTNLDNMFKSIDFKAQPDEFYEEGDYLDYTATLKNTTGENIENFTADIKLKDDNGTVVDTDYIDADSWNKDESVNFEFSTDKHFSSYEVKITNADIAK</sequence>
<gene>
    <name evidence="2" type="ORF">G7084_01265</name>
</gene>
<dbReference type="KEGG" id="wco:G7084_01265"/>
<name>A0A6G8AYI6_9LACO</name>
<evidence type="ECO:0000313" key="3">
    <source>
        <dbReference type="Proteomes" id="UP000500741"/>
    </source>
</evidence>
<dbReference type="EMBL" id="CP049888">
    <property type="protein sequence ID" value="QIL50066.1"/>
    <property type="molecule type" value="Genomic_DNA"/>
</dbReference>
<reference evidence="2 3" key="1">
    <citation type="submission" date="2020-03" db="EMBL/GenBank/DDBJ databases">
        <title>Weissella sp. nov., isolated from Cybister lewisianus.</title>
        <authorList>
            <person name="Hyun D.-W."/>
            <person name="Bae J.-W."/>
        </authorList>
    </citation>
    <scope>NUCLEOTIDE SEQUENCE [LARGE SCALE GENOMIC DNA]</scope>
    <source>
        <strain evidence="2 3">HDW19</strain>
    </source>
</reference>
<keyword evidence="3" id="KW-1185">Reference proteome</keyword>
<dbReference type="InterPro" id="IPR047676">
    <property type="entry name" value="FxLYD_dom"/>
</dbReference>
<evidence type="ECO:0000313" key="2">
    <source>
        <dbReference type="EMBL" id="QIL50066.1"/>
    </source>
</evidence>
<organism evidence="2 3">
    <name type="scientific">Weissella coleopterorum</name>
    <dbReference type="NCBI Taxonomy" id="2714949"/>
    <lineage>
        <taxon>Bacteria</taxon>
        <taxon>Bacillati</taxon>
        <taxon>Bacillota</taxon>
        <taxon>Bacilli</taxon>
        <taxon>Lactobacillales</taxon>
        <taxon>Lactobacillaceae</taxon>
        <taxon>Weissella</taxon>
    </lineage>
</organism>
<dbReference type="NCBIfam" id="NF038353">
    <property type="entry name" value="FxLYD_dom"/>
    <property type="match status" value="1"/>
</dbReference>
<dbReference type="RefSeq" id="WP_166009306.1">
    <property type="nucleotide sequence ID" value="NZ_CP049888.1"/>
</dbReference>
<proteinExistence type="predicted"/>
<keyword evidence="1" id="KW-0472">Membrane</keyword>
<protein>
    <submittedName>
        <fullName evidence="2">Uncharacterized protein</fullName>
    </submittedName>
</protein>
<keyword evidence="1" id="KW-1133">Transmembrane helix</keyword>
<dbReference type="Proteomes" id="UP000500741">
    <property type="component" value="Chromosome"/>
</dbReference>
<dbReference type="AlphaFoldDB" id="A0A6G8AYI6"/>
<keyword evidence="1" id="KW-0812">Transmembrane</keyword>
<evidence type="ECO:0000256" key="1">
    <source>
        <dbReference type="SAM" id="Phobius"/>
    </source>
</evidence>
<feature type="transmembrane region" description="Helical" evidence="1">
    <location>
        <begin position="12"/>
        <end position="31"/>
    </location>
</feature>
<accession>A0A6G8AYI6</accession>